<dbReference type="Gene3D" id="1.10.260.40">
    <property type="entry name" value="lambda repressor-like DNA-binding domains"/>
    <property type="match status" value="1"/>
</dbReference>
<dbReference type="AlphaFoldDB" id="A0A9D2U573"/>
<feature type="transmembrane region" description="Helical" evidence="1">
    <location>
        <begin position="79"/>
        <end position="97"/>
    </location>
</feature>
<evidence type="ECO:0000313" key="3">
    <source>
        <dbReference type="EMBL" id="HJD41656.1"/>
    </source>
</evidence>
<feature type="transmembrane region" description="Helical" evidence="1">
    <location>
        <begin position="138"/>
        <end position="161"/>
    </location>
</feature>
<protein>
    <submittedName>
        <fullName evidence="3">Helix-turn-helix transcriptional regulator</fullName>
    </submittedName>
</protein>
<dbReference type="GO" id="GO:0003677">
    <property type="term" value="F:DNA binding"/>
    <property type="evidence" value="ECO:0007669"/>
    <property type="project" value="InterPro"/>
</dbReference>
<dbReference type="Proteomes" id="UP000823909">
    <property type="component" value="Unassembled WGS sequence"/>
</dbReference>
<feature type="domain" description="HTH cro/C1-type" evidence="2">
    <location>
        <begin position="1"/>
        <end position="41"/>
    </location>
</feature>
<feature type="transmembrane region" description="Helical" evidence="1">
    <location>
        <begin position="103"/>
        <end position="126"/>
    </location>
</feature>
<dbReference type="PROSITE" id="PS50943">
    <property type="entry name" value="HTH_CROC1"/>
    <property type="match status" value="1"/>
</dbReference>
<evidence type="ECO:0000259" key="2">
    <source>
        <dbReference type="PROSITE" id="PS50943"/>
    </source>
</evidence>
<dbReference type="EMBL" id="DWUU01000009">
    <property type="protein sequence ID" value="HJD41656.1"/>
    <property type="molecule type" value="Genomic_DNA"/>
</dbReference>
<name>A0A9D2U573_9FIRM</name>
<sequence length="167" mass="18769">MAEKLNITDKVVSKWERGTGFPDIKMIEPLAEVFYVSILEIMQSERIPEQTIPKDNASEAINNVIDVVAFQRKIERRNIIITATAFSTLIMLLFLIDTMQPEGFIMICLPLIMLGTGLYLTGLSIYRARHRLTYTATLVSGILALLFPLLIFLFLCFAFVLGGPVPT</sequence>
<keyword evidence="1" id="KW-0472">Membrane</keyword>
<keyword evidence="1" id="KW-1133">Transmembrane helix</keyword>
<accession>A0A9D2U573</accession>
<dbReference type="SUPFAM" id="SSF47413">
    <property type="entry name" value="lambda repressor-like DNA-binding domains"/>
    <property type="match status" value="1"/>
</dbReference>
<reference evidence="3" key="1">
    <citation type="journal article" date="2021" name="PeerJ">
        <title>Extensive microbial diversity within the chicken gut microbiome revealed by metagenomics and culture.</title>
        <authorList>
            <person name="Gilroy R."/>
            <person name="Ravi A."/>
            <person name="Getino M."/>
            <person name="Pursley I."/>
            <person name="Horton D.L."/>
            <person name="Alikhan N.F."/>
            <person name="Baker D."/>
            <person name="Gharbi K."/>
            <person name="Hall N."/>
            <person name="Watson M."/>
            <person name="Adriaenssens E.M."/>
            <person name="Foster-Nyarko E."/>
            <person name="Jarju S."/>
            <person name="Secka A."/>
            <person name="Antonio M."/>
            <person name="Oren A."/>
            <person name="Chaudhuri R.R."/>
            <person name="La Ragione R."/>
            <person name="Hildebrand F."/>
            <person name="Pallen M.J."/>
        </authorList>
    </citation>
    <scope>NUCLEOTIDE SEQUENCE</scope>
    <source>
        <strain evidence="3">ChiBcec15-3976</strain>
    </source>
</reference>
<reference evidence="3" key="2">
    <citation type="submission" date="2021-04" db="EMBL/GenBank/DDBJ databases">
        <authorList>
            <person name="Gilroy R."/>
        </authorList>
    </citation>
    <scope>NUCLEOTIDE SEQUENCE</scope>
    <source>
        <strain evidence="3">ChiBcec15-3976</strain>
    </source>
</reference>
<dbReference type="InterPro" id="IPR001387">
    <property type="entry name" value="Cro/C1-type_HTH"/>
</dbReference>
<dbReference type="InterPro" id="IPR010982">
    <property type="entry name" value="Lambda_DNA-bd_dom_sf"/>
</dbReference>
<evidence type="ECO:0000313" key="4">
    <source>
        <dbReference type="Proteomes" id="UP000823909"/>
    </source>
</evidence>
<keyword evidence="1" id="KW-0812">Transmembrane</keyword>
<gene>
    <name evidence="3" type="ORF">H9910_01395</name>
</gene>
<dbReference type="CDD" id="cd00093">
    <property type="entry name" value="HTH_XRE"/>
    <property type="match status" value="1"/>
</dbReference>
<evidence type="ECO:0000256" key="1">
    <source>
        <dbReference type="SAM" id="Phobius"/>
    </source>
</evidence>
<organism evidence="3 4">
    <name type="scientific">Candidatus Mediterraneibacter quadrami</name>
    <dbReference type="NCBI Taxonomy" id="2838684"/>
    <lineage>
        <taxon>Bacteria</taxon>
        <taxon>Bacillati</taxon>
        <taxon>Bacillota</taxon>
        <taxon>Clostridia</taxon>
        <taxon>Lachnospirales</taxon>
        <taxon>Lachnospiraceae</taxon>
        <taxon>Mediterraneibacter</taxon>
    </lineage>
</organism>
<proteinExistence type="predicted"/>
<comment type="caution">
    <text evidence="3">The sequence shown here is derived from an EMBL/GenBank/DDBJ whole genome shotgun (WGS) entry which is preliminary data.</text>
</comment>